<evidence type="ECO:0000256" key="2">
    <source>
        <dbReference type="SAM" id="Phobius"/>
    </source>
</evidence>
<reference evidence="3 4" key="1">
    <citation type="journal article" date="2021" name="Nat. Commun.">
        <title>Genetic determinants of endophytism in the Arabidopsis root mycobiome.</title>
        <authorList>
            <person name="Mesny F."/>
            <person name="Miyauchi S."/>
            <person name="Thiergart T."/>
            <person name="Pickel B."/>
            <person name="Atanasova L."/>
            <person name="Karlsson M."/>
            <person name="Huettel B."/>
            <person name="Barry K.W."/>
            <person name="Haridas S."/>
            <person name="Chen C."/>
            <person name="Bauer D."/>
            <person name="Andreopoulos W."/>
            <person name="Pangilinan J."/>
            <person name="LaButti K."/>
            <person name="Riley R."/>
            <person name="Lipzen A."/>
            <person name="Clum A."/>
            <person name="Drula E."/>
            <person name="Henrissat B."/>
            <person name="Kohler A."/>
            <person name="Grigoriev I.V."/>
            <person name="Martin F.M."/>
            <person name="Hacquard S."/>
        </authorList>
    </citation>
    <scope>NUCLEOTIDE SEQUENCE [LARGE SCALE GENOMIC DNA]</scope>
    <source>
        <strain evidence="3 4">MPI-SDFR-AT-0080</strain>
    </source>
</reference>
<feature type="region of interest" description="Disordered" evidence="1">
    <location>
        <begin position="154"/>
        <end position="184"/>
    </location>
</feature>
<feature type="transmembrane region" description="Helical" evidence="2">
    <location>
        <begin position="6"/>
        <end position="22"/>
    </location>
</feature>
<dbReference type="Proteomes" id="UP000774617">
    <property type="component" value="Unassembled WGS sequence"/>
</dbReference>
<sequence length="184" mass="20519">MSYGLAFLYSYLCVFVAAFFPGKGRKSLGSTLNAVIGKTQAMVLFWSFFFFVNFLRGEVVLAHDKANEEHGRSPFFYFIFPPVSITLVSARCRLGLLGKGCRFPEMSAKTLPSSHTPNCKQNIRHLDDQVFAIAQKSLPSMIVTRSHRMFPPSPVASYVSSGRKGRKTIKRTVPRQGRASGAWS</sequence>
<evidence type="ECO:0000256" key="1">
    <source>
        <dbReference type="SAM" id="MobiDB-lite"/>
    </source>
</evidence>
<evidence type="ECO:0000313" key="3">
    <source>
        <dbReference type="EMBL" id="KAH7064850.1"/>
    </source>
</evidence>
<evidence type="ECO:0008006" key="5">
    <source>
        <dbReference type="Google" id="ProtNLM"/>
    </source>
</evidence>
<feature type="compositionally biased region" description="Basic residues" evidence="1">
    <location>
        <begin position="163"/>
        <end position="173"/>
    </location>
</feature>
<evidence type="ECO:0000313" key="4">
    <source>
        <dbReference type="Proteomes" id="UP000774617"/>
    </source>
</evidence>
<protein>
    <recommendedName>
        <fullName evidence="5">Secreted protein</fullName>
    </recommendedName>
</protein>
<name>A0ABQ8GUB1_9PEZI</name>
<organism evidence="3 4">
    <name type="scientific">Macrophomina phaseolina</name>
    <dbReference type="NCBI Taxonomy" id="35725"/>
    <lineage>
        <taxon>Eukaryota</taxon>
        <taxon>Fungi</taxon>
        <taxon>Dikarya</taxon>
        <taxon>Ascomycota</taxon>
        <taxon>Pezizomycotina</taxon>
        <taxon>Dothideomycetes</taxon>
        <taxon>Dothideomycetes incertae sedis</taxon>
        <taxon>Botryosphaeriales</taxon>
        <taxon>Botryosphaeriaceae</taxon>
        <taxon>Macrophomina</taxon>
    </lineage>
</organism>
<dbReference type="EMBL" id="JAGTJR010000001">
    <property type="protein sequence ID" value="KAH7064850.1"/>
    <property type="molecule type" value="Genomic_DNA"/>
</dbReference>
<gene>
    <name evidence="3" type="ORF">B0J12DRAFT_14148</name>
</gene>
<proteinExistence type="predicted"/>
<keyword evidence="2" id="KW-1133">Transmembrane helix</keyword>
<comment type="caution">
    <text evidence="3">The sequence shown here is derived from an EMBL/GenBank/DDBJ whole genome shotgun (WGS) entry which is preliminary data.</text>
</comment>
<accession>A0ABQ8GUB1</accession>
<feature type="transmembrane region" description="Helical" evidence="2">
    <location>
        <begin position="34"/>
        <end position="55"/>
    </location>
</feature>
<keyword evidence="4" id="KW-1185">Reference proteome</keyword>
<feature type="transmembrane region" description="Helical" evidence="2">
    <location>
        <begin position="75"/>
        <end position="96"/>
    </location>
</feature>
<keyword evidence="2" id="KW-0472">Membrane</keyword>
<keyword evidence="2" id="KW-0812">Transmembrane</keyword>